<sequence length="345" mass="38795">MREFLAKMALPLAVSTISTFAVGEDDEQNFVPIGIEDAKTAYQGWDDYLTLGLSGTINESKNVVGKDDGQSTTLGLKVKGGIDYGSGLSQWLNSIDILISYSRSPVIPEYIKAEDSFELDSIYKRYLESVSWLGLFVQGNISTALFDGYDTRAEMVTYRKIGLDDEVEVIEAKRLKLTDSYNPLKIRESLGVIASPYSYKIFNWDIKAGVGFRQVMADGQFVISDDDSTTEIEVQEIQSFDKYGYEFGTEVKGHTSDEKFSYQLKANVLFPVYESIDTEDRSTFDKRVIDISLKSSFHLVEWASLDYLLTVSRDPDINDKAQESQTLLFSLNKVIAKRENGEPES</sequence>
<protein>
    <submittedName>
        <fullName evidence="1">Uncharacterized protein</fullName>
    </submittedName>
</protein>
<accession>A0A1Y6BFP1</accession>
<gene>
    <name evidence="1" type="ORF">SAMN06296036_103157</name>
</gene>
<proteinExistence type="predicted"/>
<dbReference type="AlphaFoldDB" id="A0A1Y6BFP1"/>
<name>A0A1Y6BFP1_9BACT</name>
<reference evidence="2" key="1">
    <citation type="submission" date="2017-04" db="EMBL/GenBank/DDBJ databases">
        <authorList>
            <person name="Varghese N."/>
            <person name="Submissions S."/>
        </authorList>
    </citation>
    <scope>NUCLEOTIDE SEQUENCE [LARGE SCALE GENOMIC DNA]</scope>
    <source>
        <strain evidence="2">RKEM611</strain>
    </source>
</reference>
<evidence type="ECO:0000313" key="2">
    <source>
        <dbReference type="Proteomes" id="UP000192907"/>
    </source>
</evidence>
<dbReference type="EMBL" id="FWZT01000003">
    <property type="protein sequence ID" value="SMF01094.1"/>
    <property type="molecule type" value="Genomic_DNA"/>
</dbReference>
<dbReference type="RefSeq" id="WP_132316093.1">
    <property type="nucleotide sequence ID" value="NZ_FWZT01000003.1"/>
</dbReference>
<dbReference type="OrthoDB" id="5487138at2"/>
<organism evidence="1 2">
    <name type="scientific">Pseudobacteriovorax antillogorgiicola</name>
    <dbReference type="NCBI Taxonomy" id="1513793"/>
    <lineage>
        <taxon>Bacteria</taxon>
        <taxon>Pseudomonadati</taxon>
        <taxon>Bdellovibrionota</taxon>
        <taxon>Oligoflexia</taxon>
        <taxon>Oligoflexales</taxon>
        <taxon>Pseudobacteriovoracaceae</taxon>
        <taxon>Pseudobacteriovorax</taxon>
    </lineage>
</organism>
<dbReference type="Proteomes" id="UP000192907">
    <property type="component" value="Unassembled WGS sequence"/>
</dbReference>
<evidence type="ECO:0000313" key="1">
    <source>
        <dbReference type="EMBL" id="SMF01094.1"/>
    </source>
</evidence>
<keyword evidence="2" id="KW-1185">Reference proteome</keyword>